<evidence type="ECO:0000313" key="8">
    <source>
        <dbReference type="Proteomes" id="UP001069802"/>
    </source>
</evidence>
<dbReference type="PANTHER" id="PTHR33823">
    <property type="entry name" value="RNA POLYMERASE-BINDING TRANSCRIPTION FACTOR DKSA-RELATED"/>
    <property type="match status" value="1"/>
</dbReference>
<keyword evidence="1" id="KW-0479">Metal-binding</keyword>
<gene>
    <name evidence="7" type="ORF">O4H49_17590</name>
</gene>
<feature type="domain" description="Zinc finger DksA/TraR C4-type" evidence="6">
    <location>
        <begin position="84"/>
        <end position="116"/>
    </location>
</feature>
<comment type="caution">
    <text evidence="7">The sequence shown here is derived from an EMBL/GenBank/DDBJ whole genome shotgun (WGS) entry which is preliminary data.</text>
</comment>
<evidence type="ECO:0000256" key="1">
    <source>
        <dbReference type="ARBA" id="ARBA00022723"/>
    </source>
</evidence>
<feature type="zinc finger region" description="dksA C4-type" evidence="4">
    <location>
        <begin position="89"/>
        <end position="113"/>
    </location>
</feature>
<feature type="region of interest" description="Disordered" evidence="5">
    <location>
        <begin position="122"/>
        <end position="149"/>
    </location>
</feature>
<proteinExistence type="predicted"/>
<name>A0ABT4LNC2_9PROT</name>
<evidence type="ECO:0000256" key="3">
    <source>
        <dbReference type="ARBA" id="ARBA00022833"/>
    </source>
</evidence>
<dbReference type="Pfam" id="PF01258">
    <property type="entry name" value="zf-dskA_traR"/>
    <property type="match status" value="1"/>
</dbReference>
<dbReference type="EMBL" id="JAPWGY010000009">
    <property type="protein sequence ID" value="MCZ4282604.1"/>
    <property type="molecule type" value="Genomic_DNA"/>
</dbReference>
<sequence length="165" mass="18909">MNDMPIGIDLEKIIQRLKSREIEINQLRLSSSEARDVVELDQTRVGRLSRMDALQSQEMSLESERRRQAELERITATLARLESGQFGYCLKCDEEIQLKRLELDPTTTLCVACASAAPKGQLRQHASRNQSRQGNQNNPNFPAKDLKKNSIPLLRSRQRYLTNDI</sequence>
<dbReference type="InterPro" id="IPR000962">
    <property type="entry name" value="Znf_DskA_TraR"/>
</dbReference>
<evidence type="ECO:0000256" key="2">
    <source>
        <dbReference type="ARBA" id="ARBA00022771"/>
    </source>
</evidence>
<dbReference type="SUPFAM" id="SSF57716">
    <property type="entry name" value="Glucocorticoid receptor-like (DNA-binding domain)"/>
    <property type="match status" value="1"/>
</dbReference>
<keyword evidence="3" id="KW-0862">Zinc</keyword>
<reference evidence="7" key="1">
    <citation type="submission" date="2022-12" db="EMBL/GenBank/DDBJ databases">
        <title>Bacterial isolates from different developmental stages of Nematostella vectensis.</title>
        <authorList>
            <person name="Fraune S."/>
        </authorList>
    </citation>
    <scope>NUCLEOTIDE SEQUENCE</scope>
    <source>
        <strain evidence="7">G21630-S1</strain>
    </source>
</reference>
<dbReference type="Proteomes" id="UP001069802">
    <property type="component" value="Unassembled WGS sequence"/>
</dbReference>
<evidence type="ECO:0000256" key="5">
    <source>
        <dbReference type="SAM" id="MobiDB-lite"/>
    </source>
</evidence>
<dbReference type="PROSITE" id="PS51128">
    <property type="entry name" value="ZF_DKSA_2"/>
    <property type="match status" value="1"/>
</dbReference>
<evidence type="ECO:0000313" key="7">
    <source>
        <dbReference type="EMBL" id="MCZ4282604.1"/>
    </source>
</evidence>
<evidence type="ECO:0000256" key="4">
    <source>
        <dbReference type="PROSITE-ProRule" id="PRU00510"/>
    </source>
</evidence>
<evidence type="ECO:0000259" key="6">
    <source>
        <dbReference type="Pfam" id="PF01258"/>
    </source>
</evidence>
<protein>
    <submittedName>
        <fullName evidence="7">TraR/DksA C4-type zinc finger protein</fullName>
    </submittedName>
</protein>
<keyword evidence="8" id="KW-1185">Reference proteome</keyword>
<accession>A0ABT4LNC2</accession>
<keyword evidence="2" id="KW-0863">Zinc-finger</keyword>
<dbReference type="Gene3D" id="1.20.120.910">
    <property type="entry name" value="DksA, coiled-coil domain"/>
    <property type="match status" value="1"/>
</dbReference>
<dbReference type="PANTHER" id="PTHR33823:SF4">
    <property type="entry name" value="GENERAL STRESS PROTEIN 16O"/>
    <property type="match status" value="1"/>
</dbReference>
<dbReference type="RefSeq" id="WP_269424751.1">
    <property type="nucleotide sequence ID" value="NZ_JAPWGY010000009.1"/>
</dbReference>
<organism evidence="7 8">
    <name type="scientific">Kiloniella laminariae</name>
    <dbReference type="NCBI Taxonomy" id="454162"/>
    <lineage>
        <taxon>Bacteria</taxon>
        <taxon>Pseudomonadati</taxon>
        <taxon>Pseudomonadota</taxon>
        <taxon>Alphaproteobacteria</taxon>
        <taxon>Rhodospirillales</taxon>
        <taxon>Kiloniellaceae</taxon>
        <taxon>Kiloniella</taxon>
    </lineage>
</organism>
<feature type="compositionally biased region" description="Low complexity" evidence="5">
    <location>
        <begin position="127"/>
        <end position="140"/>
    </location>
</feature>